<feature type="domain" description="Caspase family p10" evidence="1">
    <location>
        <begin position="88"/>
        <end position="170"/>
    </location>
</feature>
<dbReference type="GO" id="GO:0004197">
    <property type="term" value="F:cysteine-type endopeptidase activity"/>
    <property type="evidence" value="ECO:0007669"/>
    <property type="project" value="InterPro"/>
</dbReference>
<evidence type="ECO:0000259" key="1">
    <source>
        <dbReference type="PROSITE" id="PS50207"/>
    </source>
</evidence>
<protein>
    <recommendedName>
        <fullName evidence="1">Caspase family p10 domain-containing protein</fullName>
    </recommendedName>
</protein>
<evidence type="ECO:0000313" key="2">
    <source>
        <dbReference type="EMBL" id="KAF6040963.1"/>
    </source>
</evidence>
<dbReference type="Gene3D" id="3.30.70.1470">
    <property type="entry name" value="Caspase-like"/>
    <property type="match status" value="1"/>
</dbReference>
<name>A0A7J7KS91_BUGNE</name>
<gene>
    <name evidence="2" type="ORF">EB796_000680</name>
</gene>
<dbReference type="GO" id="GO:0006508">
    <property type="term" value="P:proteolysis"/>
    <property type="evidence" value="ECO:0007669"/>
    <property type="project" value="InterPro"/>
</dbReference>
<organism evidence="2 3">
    <name type="scientific">Bugula neritina</name>
    <name type="common">Brown bryozoan</name>
    <name type="synonym">Sertularia neritina</name>
    <dbReference type="NCBI Taxonomy" id="10212"/>
    <lineage>
        <taxon>Eukaryota</taxon>
        <taxon>Metazoa</taxon>
        <taxon>Spiralia</taxon>
        <taxon>Lophotrochozoa</taxon>
        <taxon>Bryozoa</taxon>
        <taxon>Gymnolaemata</taxon>
        <taxon>Cheilostomatida</taxon>
        <taxon>Flustrina</taxon>
        <taxon>Buguloidea</taxon>
        <taxon>Bugulidae</taxon>
        <taxon>Bugula</taxon>
    </lineage>
</organism>
<dbReference type="SUPFAM" id="SSF52129">
    <property type="entry name" value="Caspase-like"/>
    <property type="match status" value="1"/>
</dbReference>
<keyword evidence="3" id="KW-1185">Reference proteome</keyword>
<dbReference type="InterPro" id="IPR011600">
    <property type="entry name" value="Pept_C14_caspase"/>
</dbReference>
<dbReference type="EMBL" id="VXIV02000090">
    <property type="protein sequence ID" value="KAF6040963.1"/>
    <property type="molecule type" value="Genomic_DNA"/>
</dbReference>
<dbReference type="InterPro" id="IPR029030">
    <property type="entry name" value="Caspase-like_dom_sf"/>
</dbReference>
<comment type="caution">
    <text evidence="2">The sequence shown here is derived from an EMBL/GenBank/DDBJ whole genome shotgun (WGS) entry which is preliminary data.</text>
</comment>
<dbReference type="Proteomes" id="UP000593567">
    <property type="component" value="Unassembled WGS sequence"/>
</dbReference>
<evidence type="ECO:0000313" key="3">
    <source>
        <dbReference type="Proteomes" id="UP000593567"/>
    </source>
</evidence>
<dbReference type="InterPro" id="IPR002138">
    <property type="entry name" value="Pept_C14_p10"/>
</dbReference>
<sequence>MNSYLHLLRYNNNALAILANWTLIGKVDLSLQVARIDAGDRGIDPTSELGPAQREDAEIVSPLPAQVRGDKVPGKVGYEAMNRLNYDDLLVVKASMESFTSKIDKVYGSLMIRALVSSMYKHAGHHDLYTVFKQVQTKVRKLCVDRNLDSGQLVVAWDTLTHMRKLYLFPGFKGYRK</sequence>
<dbReference type="Pfam" id="PF00656">
    <property type="entry name" value="Peptidase_C14"/>
    <property type="match status" value="1"/>
</dbReference>
<proteinExistence type="predicted"/>
<reference evidence="2" key="1">
    <citation type="submission" date="2020-06" db="EMBL/GenBank/DDBJ databases">
        <title>Draft genome of Bugula neritina, a colonial animal packing powerful symbionts and potential medicines.</title>
        <authorList>
            <person name="Rayko M."/>
        </authorList>
    </citation>
    <scope>NUCLEOTIDE SEQUENCE [LARGE SCALE GENOMIC DNA]</scope>
    <source>
        <strain evidence="2">Kwan_BN1</strain>
    </source>
</reference>
<accession>A0A7J7KS91</accession>
<dbReference type="AlphaFoldDB" id="A0A7J7KS91"/>
<dbReference type="PROSITE" id="PS50207">
    <property type="entry name" value="CASPASE_P10"/>
    <property type="match status" value="1"/>
</dbReference>